<evidence type="ECO:0000313" key="10">
    <source>
        <dbReference type="RefSeq" id="XP_010246598.1"/>
    </source>
</evidence>
<dbReference type="PANTHER" id="PTHR10556:SF35">
    <property type="entry name" value="3-OXO-5-ALPHA-STEROID 4-DEHYDROGENASE FAMILY PROTEIN"/>
    <property type="match status" value="1"/>
</dbReference>
<feature type="signal peptide" evidence="7">
    <location>
        <begin position="1"/>
        <end position="17"/>
    </location>
</feature>
<feature type="transmembrane region" description="Helical" evidence="6">
    <location>
        <begin position="159"/>
        <end position="177"/>
    </location>
</feature>
<dbReference type="PROSITE" id="PS50244">
    <property type="entry name" value="S5A_REDUCTASE"/>
    <property type="match status" value="1"/>
</dbReference>
<comment type="subcellular location">
    <subcellularLocation>
        <location evidence="1">Membrane</location>
        <topology evidence="1">Multi-pass membrane protein</topology>
    </subcellularLocation>
</comment>
<dbReference type="PANTHER" id="PTHR10556">
    <property type="entry name" value="3-OXO-5-ALPHA-STEROID 4-DEHYDROGENASE"/>
    <property type="match status" value="1"/>
</dbReference>
<name>A0A1U7Z0T1_NELNU</name>
<dbReference type="KEGG" id="nnu:104589858"/>
<protein>
    <submittedName>
        <fullName evidence="10">3-oxo-5-alpha-steroid 4-dehydrogenase 1</fullName>
    </submittedName>
</protein>
<keyword evidence="9" id="KW-1185">Reference proteome</keyword>
<dbReference type="GO" id="GO:0016627">
    <property type="term" value="F:oxidoreductase activity, acting on the CH-CH group of donors"/>
    <property type="evidence" value="ECO:0007669"/>
    <property type="project" value="InterPro"/>
</dbReference>
<feature type="chain" id="PRO_5010521109" evidence="7">
    <location>
        <begin position="18"/>
        <end position="268"/>
    </location>
</feature>
<keyword evidence="3 6" id="KW-0812">Transmembrane</keyword>
<comment type="similarity">
    <text evidence="2">Belongs to the steroid 5-alpha reductase family.</text>
</comment>
<dbReference type="InParanoid" id="A0A1U7Z0T1"/>
<evidence type="ECO:0000313" key="9">
    <source>
        <dbReference type="Proteomes" id="UP000189703"/>
    </source>
</evidence>
<proteinExistence type="inferred from homology"/>
<dbReference type="STRING" id="4432.A0A1U7Z0T1"/>
<dbReference type="GO" id="GO:0016020">
    <property type="term" value="C:membrane"/>
    <property type="evidence" value="ECO:0007669"/>
    <property type="project" value="UniProtKB-SubCell"/>
</dbReference>
<dbReference type="GO" id="GO:0016491">
    <property type="term" value="F:oxidoreductase activity"/>
    <property type="evidence" value="ECO:0000318"/>
    <property type="project" value="GO_Central"/>
</dbReference>
<gene>
    <name evidence="10" type="primary">LOC104589858</name>
</gene>
<dbReference type="FunFam" id="1.20.120.1630:FF:000017">
    <property type="entry name" value="3-oxo-5-alpha-steroid 4-dehydrogenase family protein"/>
    <property type="match status" value="1"/>
</dbReference>
<feature type="transmembrane region" description="Helical" evidence="6">
    <location>
        <begin position="71"/>
        <end position="89"/>
    </location>
</feature>
<evidence type="ECO:0000256" key="7">
    <source>
        <dbReference type="SAM" id="SignalP"/>
    </source>
</evidence>
<feature type="domain" description="3-oxo-5-alpha-steroid 4-dehydrogenase C-terminal" evidence="8">
    <location>
        <begin position="159"/>
        <end position="267"/>
    </location>
</feature>
<dbReference type="InterPro" id="IPR039357">
    <property type="entry name" value="SRD5A/TECR"/>
</dbReference>
<dbReference type="FunCoup" id="A0A1U7Z0T1">
    <property type="interactions" value="321"/>
</dbReference>
<evidence type="ECO:0000256" key="5">
    <source>
        <dbReference type="ARBA" id="ARBA00023136"/>
    </source>
</evidence>
<dbReference type="AlphaFoldDB" id="A0A1U7Z0T1"/>
<dbReference type="GeneID" id="104589858"/>
<evidence type="ECO:0000256" key="4">
    <source>
        <dbReference type="ARBA" id="ARBA00022989"/>
    </source>
</evidence>
<evidence type="ECO:0000256" key="3">
    <source>
        <dbReference type="ARBA" id="ARBA00022692"/>
    </source>
</evidence>
<dbReference type="Proteomes" id="UP000189703">
    <property type="component" value="Unplaced"/>
</dbReference>
<dbReference type="OMA" id="KFWHVVA"/>
<dbReference type="OrthoDB" id="5788137at2759"/>
<organism evidence="9 10">
    <name type="scientific">Nelumbo nucifera</name>
    <name type="common">Sacred lotus</name>
    <dbReference type="NCBI Taxonomy" id="4432"/>
    <lineage>
        <taxon>Eukaryota</taxon>
        <taxon>Viridiplantae</taxon>
        <taxon>Streptophyta</taxon>
        <taxon>Embryophyta</taxon>
        <taxon>Tracheophyta</taxon>
        <taxon>Spermatophyta</taxon>
        <taxon>Magnoliopsida</taxon>
        <taxon>Proteales</taxon>
        <taxon>Nelumbonaceae</taxon>
        <taxon>Nelumbo</taxon>
    </lineage>
</organism>
<accession>A0A1U7Z0T1</accession>
<feature type="transmembrane region" description="Helical" evidence="6">
    <location>
        <begin position="198"/>
        <end position="218"/>
    </location>
</feature>
<dbReference type="GO" id="GO:0006629">
    <property type="term" value="P:lipid metabolic process"/>
    <property type="evidence" value="ECO:0007669"/>
    <property type="project" value="InterPro"/>
</dbReference>
<feature type="transmembrane region" description="Helical" evidence="6">
    <location>
        <begin position="128"/>
        <end position="147"/>
    </location>
</feature>
<evidence type="ECO:0000256" key="6">
    <source>
        <dbReference type="SAM" id="Phobius"/>
    </source>
</evidence>
<dbReference type="InterPro" id="IPR001104">
    <property type="entry name" value="3-oxo-5_a-steroid_4-DH_C"/>
</dbReference>
<dbReference type="eggNOG" id="KOG1638">
    <property type="taxonomic scope" value="Eukaryota"/>
</dbReference>
<sequence>MMLSWLLKFVFPPPPSAFITSMSVISSVSLANAGFSELRGSHLQYSKFWNVGSGKKLTGKEIKLSSRTGMFFFYAPACLVAAASLVLFPDEGLRFMLVTSALTVHFLKRVLEVLFVHKYSGSIDLDSAILITFSYSISTVSIIYAQHLTRGMPEPQLDLTYAGVVLFLVGICGNFYHHHLLSKLRESGDRGYKIPKGGLFNLVICPHYFFEILIFMGISFTSQTVYAFSFTIGTIFYLMGRSYATRKWYVSKFDNFPKEIKCLIPYIA</sequence>
<keyword evidence="4 6" id="KW-1133">Transmembrane helix</keyword>
<dbReference type="Pfam" id="PF02544">
    <property type="entry name" value="Steroid_dh"/>
    <property type="match status" value="1"/>
</dbReference>
<keyword evidence="7" id="KW-0732">Signal</keyword>
<keyword evidence="5 6" id="KW-0472">Membrane</keyword>
<reference evidence="10" key="1">
    <citation type="submission" date="2025-08" db="UniProtKB">
        <authorList>
            <consortium name="RefSeq"/>
        </authorList>
    </citation>
    <scope>IDENTIFICATION</scope>
</reference>
<evidence type="ECO:0000259" key="8">
    <source>
        <dbReference type="Pfam" id="PF02544"/>
    </source>
</evidence>
<dbReference type="RefSeq" id="XP_010246598.1">
    <property type="nucleotide sequence ID" value="XM_010248296.2"/>
</dbReference>
<feature type="transmembrane region" description="Helical" evidence="6">
    <location>
        <begin position="224"/>
        <end position="244"/>
    </location>
</feature>
<dbReference type="Gene3D" id="1.20.120.1630">
    <property type="match status" value="1"/>
</dbReference>
<evidence type="ECO:0000256" key="1">
    <source>
        <dbReference type="ARBA" id="ARBA00004141"/>
    </source>
</evidence>
<evidence type="ECO:0000256" key="2">
    <source>
        <dbReference type="ARBA" id="ARBA00007742"/>
    </source>
</evidence>